<protein>
    <submittedName>
        <fullName evidence="1">Uncharacterized protein</fullName>
    </submittedName>
</protein>
<name>A0A6C2YIL0_9BACT</name>
<proteinExistence type="predicted"/>
<evidence type="ECO:0000313" key="2">
    <source>
        <dbReference type="Proteomes" id="UP000464378"/>
    </source>
</evidence>
<dbReference type="Proteomes" id="UP000464378">
    <property type="component" value="Chromosome"/>
</dbReference>
<dbReference type="EMBL" id="LR586016">
    <property type="protein sequence ID" value="VIP01089.1"/>
    <property type="molecule type" value="Genomic_DNA"/>
</dbReference>
<dbReference type="EMBL" id="LR593887">
    <property type="protein sequence ID" value="VTR97603.1"/>
    <property type="molecule type" value="Genomic_DNA"/>
</dbReference>
<reference evidence="1" key="1">
    <citation type="submission" date="2019-04" db="EMBL/GenBank/DDBJ databases">
        <authorList>
            <consortium name="Science for Life Laboratories"/>
        </authorList>
    </citation>
    <scope>NUCLEOTIDE SEQUENCE</scope>
    <source>
        <strain evidence="1">MBLW1</strain>
    </source>
</reference>
<dbReference type="AlphaFoldDB" id="A0A6C2YIL0"/>
<dbReference type="RefSeq" id="WP_162656324.1">
    <property type="nucleotide sequence ID" value="NZ_LR593887.1"/>
</dbReference>
<gene>
    <name evidence="1" type="ORF">GMBLW1_28710</name>
</gene>
<evidence type="ECO:0000313" key="1">
    <source>
        <dbReference type="EMBL" id="VIP01089.1"/>
    </source>
</evidence>
<organism evidence="1">
    <name type="scientific">Tuwongella immobilis</name>
    <dbReference type="NCBI Taxonomy" id="692036"/>
    <lineage>
        <taxon>Bacteria</taxon>
        <taxon>Pseudomonadati</taxon>
        <taxon>Planctomycetota</taxon>
        <taxon>Planctomycetia</taxon>
        <taxon>Gemmatales</taxon>
        <taxon>Gemmataceae</taxon>
        <taxon>Tuwongella</taxon>
    </lineage>
</organism>
<dbReference type="InParanoid" id="A0A6C2YIL0"/>
<accession>A0A6C2YIL0</accession>
<sequence>MRGGNRRRLGGMRIGLLLGMIGMLGLHGTALAQTPIVGGFEIRLLPGYTHEQLQGIDSIVGKIVGKNGVDVHYEIGVITKGPFRVGGEFSNAALRTAENDRQWLKEQTIQGHTFQIAYLKDQTLIISSNRGNRGVNFVTKAKDPGTLADLLLMTLSFTEKPAERK</sequence>
<keyword evidence="2" id="KW-1185">Reference proteome</keyword>
<dbReference type="KEGG" id="tim:GMBLW1_28710"/>